<keyword evidence="2" id="KW-1133">Transmembrane helix</keyword>
<evidence type="ECO:0000259" key="3">
    <source>
        <dbReference type="Pfam" id="PF02719"/>
    </source>
</evidence>
<dbReference type="SUPFAM" id="SSF53335">
    <property type="entry name" value="S-adenosyl-L-methionine-dependent methyltransferases"/>
    <property type="match status" value="1"/>
</dbReference>
<organism evidence="4 5">
    <name type="scientific">Winogradskyella wandonensis</name>
    <dbReference type="NCBI Taxonomy" id="1442586"/>
    <lineage>
        <taxon>Bacteria</taxon>
        <taxon>Pseudomonadati</taxon>
        <taxon>Bacteroidota</taxon>
        <taxon>Flavobacteriia</taxon>
        <taxon>Flavobacteriales</taxon>
        <taxon>Flavobacteriaceae</taxon>
        <taxon>Winogradskyella</taxon>
    </lineage>
</organism>
<name>A0A4R1KRW7_9FLAO</name>
<keyword evidence="2" id="KW-0472">Membrane</keyword>
<dbReference type="OrthoDB" id="9803111at2"/>
<dbReference type="Gene3D" id="3.40.50.720">
    <property type="entry name" value="NAD(P)-binding Rossmann-like Domain"/>
    <property type="match status" value="2"/>
</dbReference>
<dbReference type="EMBL" id="SMGI01000002">
    <property type="protein sequence ID" value="TCK67795.1"/>
    <property type="molecule type" value="Genomic_DNA"/>
</dbReference>
<comment type="similarity">
    <text evidence="1">Belongs to the polysaccharide synthase family.</text>
</comment>
<protein>
    <submittedName>
        <fullName evidence="4">FlaA1/EpsC-like NDP-sugar epimerase</fullName>
    </submittedName>
</protein>
<evidence type="ECO:0000256" key="1">
    <source>
        <dbReference type="ARBA" id="ARBA00007430"/>
    </source>
</evidence>
<reference evidence="4 5" key="1">
    <citation type="journal article" date="2015" name="Stand. Genomic Sci.">
        <title>Genomic Encyclopedia of Bacterial and Archaeal Type Strains, Phase III: the genomes of soil and plant-associated and newly described type strains.</title>
        <authorList>
            <person name="Whitman W.B."/>
            <person name="Woyke T."/>
            <person name="Klenk H.P."/>
            <person name="Zhou Y."/>
            <person name="Lilburn T.G."/>
            <person name="Beck B.J."/>
            <person name="De Vos P."/>
            <person name="Vandamme P."/>
            <person name="Eisen J.A."/>
            <person name="Garrity G."/>
            <person name="Hugenholtz P."/>
            <person name="Kyrpides N.C."/>
        </authorList>
    </citation>
    <scope>NUCLEOTIDE SEQUENCE [LARGE SCALE GENOMIC DNA]</scope>
    <source>
        <strain evidence="4 5">CECT 8445</strain>
    </source>
</reference>
<dbReference type="Proteomes" id="UP000295714">
    <property type="component" value="Unassembled WGS sequence"/>
</dbReference>
<dbReference type="InterPro" id="IPR051203">
    <property type="entry name" value="Polysaccharide_Synthase-Rel"/>
</dbReference>
<sequence>MPKPQLKQAIEQVLKSSKKRLDFKNIGYLPRWAILGFDTTIIIFSLLITKIIVIKIKSQPFDFTFSTAEILIISVNVAFFILYRTYAGLIRHSTFLDAIRFLVASVSTLIIILTAYYVYFLYSEQEIIFVPTLLIYSLISFCGLFLFRVLVKQVFETYLNYSNKDNELKVLVFGTDENAIAIASALKSEKPHRYTVIGFLDKGDRNKSKQILGLPIISIQRNIAVTLRAHKAQALILADRDIKNQEKVSLIDKCLDYNLKVYRAPILSDIEENKNIASQIEKIQIEDILERPPIKLDNKLVAKEIFNKCVLVTGGAGSIGSEIVRQVAGYKPSRLIILDQAESPLYNIQLEIKDNFPKLTYEAVICDIRNIEKTRKAFNKYKPDVVYHAAAYKHVPLMENHPSEAIFANVLGTKNVADLSQEFGAEKFVMVSTDKAVNPSNVMGASKRIAEIYVQALQEDNNTSLKKRTGFVTTRFGNVLGSNGSVVPLFKKQIEEGGPVTITHPDIIRYFMTISEACQLVLEAGAMGNGGEIFIFDMGKAVRIIDLAKKIIRLAGYTPNKDIPIKIIGLRPGEKLYEELLNDKTTTLPTYNDKIMIAKVSTLGITQVKSDIEELLEMAEKGDKSEIVKKMKEIVPEFVSMNSDYEKFDKPEEKAS</sequence>
<proteinExistence type="inferred from homology"/>
<dbReference type="InterPro" id="IPR029063">
    <property type="entry name" value="SAM-dependent_MTases_sf"/>
</dbReference>
<dbReference type="AlphaFoldDB" id="A0A4R1KRW7"/>
<feature type="transmembrane region" description="Helical" evidence="2">
    <location>
        <begin position="98"/>
        <end position="122"/>
    </location>
</feature>
<evidence type="ECO:0000313" key="4">
    <source>
        <dbReference type="EMBL" id="TCK67795.1"/>
    </source>
</evidence>
<dbReference type="InterPro" id="IPR036291">
    <property type="entry name" value="NAD(P)-bd_dom_sf"/>
</dbReference>
<gene>
    <name evidence="4" type="ORF">DFQ05_1576</name>
</gene>
<dbReference type="PANTHER" id="PTHR43318:SF1">
    <property type="entry name" value="POLYSACCHARIDE BIOSYNTHESIS PROTEIN EPSC-RELATED"/>
    <property type="match status" value="1"/>
</dbReference>
<dbReference type="Pfam" id="PF02719">
    <property type="entry name" value="Polysacc_synt_2"/>
    <property type="match status" value="1"/>
</dbReference>
<dbReference type="CDD" id="cd05237">
    <property type="entry name" value="UDP_invert_4-6DH_SDR_e"/>
    <property type="match status" value="1"/>
</dbReference>
<dbReference type="InterPro" id="IPR003869">
    <property type="entry name" value="Polysac_CapD-like"/>
</dbReference>
<dbReference type="RefSeq" id="WP_132704827.1">
    <property type="nucleotide sequence ID" value="NZ_SMGI01000002.1"/>
</dbReference>
<comment type="caution">
    <text evidence="4">The sequence shown here is derived from an EMBL/GenBank/DDBJ whole genome shotgun (WGS) entry which is preliminary data.</text>
</comment>
<keyword evidence="2" id="KW-0812">Transmembrane</keyword>
<accession>A0A4R1KRW7</accession>
<evidence type="ECO:0000313" key="5">
    <source>
        <dbReference type="Proteomes" id="UP000295714"/>
    </source>
</evidence>
<feature type="domain" description="Polysaccharide biosynthesis protein CapD-like" evidence="3">
    <location>
        <begin position="310"/>
        <end position="599"/>
    </location>
</feature>
<feature type="transmembrane region" description="Helical" evidence="2">
    <location>
        <begin position="65"/>
        <end position="86"/>
    </location>
</feature>
<evidence type="ECO:0000256" key="2">
    <source>
        <dbReference type="SAM" id="Phobius"/>
    </source>
</evidence>
<keyword evidence="5" id="KW-1185">Reference proteome</keyword>
<dbReference type="SUPFAM" id="SSF51735">
    <property type="entry name" value="NAD(P)-binding Rossmann-fold domains"/>
    <property type="match status" value="1"/>
</dbReference>
<dbReference type="PANTHER" id="PTHR43318">
    <property type="entry name" value="UDP-N-ACETYLGLUCOSAMINE 4,6-DEHYDRATASE"/>
    <property type="match status" value="1"/>
</dbReference>
<feature type="transmembrane region" description="Helical" evidence="2">
    <location>
        <begin position="128"/>
        <end position="151"/>
    </location>
</feature>
<dbReference type="Pfam" id="PF13727">
    <property type="entry name" value="CoA_binding_3"/>
    <property type="match status" value="1"/>
</dbReference>
<feature type="transmembrane region" description="Helical" evidence="2">
    <location>
        <begin position="28"/>
        <end position="53"/>
    </location>
</feature>